<comment type="caution">
    <text evidence="1">The sequence shown here is derived from an EMBL/GenBank/DDBJ whole genome shotgun (WGS) entry which is preliminary data.</text>
</comment>
<sequence length="496" mass="53334">MTAARLRQAYVDDLTRAWTTFRATYPDHNPYALVVYGMGCGDADLVPHVLTEQGLAEVAQDYVDGGHHDTLEEAREDLRYSVEDSPLAADFHELAAAGAVSAYLGSLDDEPDTDSAASAVIAALRELDRREFFGTGAVRDQLVLVILDEGDDELAQRSAIELNPPLVAQRFVEQIRTEGDYASCDTLAVAADGKRIYTAGSIANPQAGSGSHEEFLGQLVAYDLHGVSLIKRWAYEIPGWGDSFRQVACSGSAGTVYALRCQYLDSGARAVVMRFDAADGRLIDQGELPGEPASMAVMADGSEIAVSMFEGLLYQLDADLQAMDPIRLAQRAGGLRYLRGGELLIATDDGVLQLDPGSTLPRQVFPFRAFRLSTNDSETMLAVSQWPQIHGQDVEFGASVVPLPGLSPVRSFLLPDHQAVTAELSADGRRLALIALALNSARKHIIVFETETGQELIRLRADHLIGDLAFLPDGSALVVPTSGATTGPPLKILPIS</sequence>
<proteinExistence type="predicted"/>
<dbReference type="InterPro" id="IPR015943">
    <property type="entry name" value="WD40/YVTN_repeat-like_dom_sf"/>
</dbReference>
<dbReference type="SUPFAM" id="SSF50969">
    <property type="entry name" value="YVTN repeat-like/Quinoprotein amine dehydrogenase"/>
    <property type="match status" value="1"/>
</dbReference>
<evidence type="ECO:0000313" key="2">
    <source>
        <dbReference type="Proteomes" id="UP000612899"/>
    </source>
</evidence>
<dbReference type="Proteomes" id="UP000612899">
    <property type="component" value="Unassembled WGS sequence"/>
</dbReference>
<dbReference type="InterPro" id="IPR011044">
    <property type="entry name" value="Quino_amine_DH_bsu"/>
</dbReference>
<protein>
    <recommendedName>
        <fullName evidence="3">WD40 repeat domain-containing protein</fullName>
    </recommendedName>
</protein>
<dbReference type="Pfam" id="PF14136">
    <property type="entry name" value="DUF4303"/>
    <property type="match status" value="1"/>
</dbReference>
<reference evidence="1" key="1">
    <citation type="submission" date="2021-01" db="EMBL/GenBank/DDBJ databases">
        <title>Whole genome shotgun sequence of Rhizocola hellebori NBRC 109834.</title>
        <authorList>
            <person name="Komaki H."/>
            <person name="Tamura T."/>
        </authorList>
    </citation>
    <scope>NUCLEOTIDE SEQUENCE</scope>
    <source>
        <strain evidence="1">NBRC 109834</strain>
    </source>
</reference>
<evidence type="ECO:0008006" key="3">
    <source>
        <dbReference type="Google" id="ProtNLM"/>
    </source>
</evidence>
<keyword evidence="2" id="KW-1185">Reference proteome</keyword>
<dbReference type="InterPro" id="IPR025409">
    <property type="entry name" value="DUF4303"/>
</dbReference>
<accession>A0A8J3Q4D9</accession>
<gene>
    <name evidence="1" type="ORF">Rhe02_16820</name>
</gene>
<dbReference type="EMBL" id="BONY01000008">
    <property type="protein sequence ID" value="GIH03615.1"/>
    <property type="molecule type" value="Genomic_DNA"/>
</dbReference>
<name>A0A8J3Q4D9_9ACTN</name>
<dbReference type="RefSeq" id="WP_203907514.1">
    <property type="nucleotide sequence ID" value="NZ_BONY01000008.1"/>
</dbReference>
<dbReference type="AlphaFoldDB" id="A0A8J3Q4D9"/>
<organism evidence="1 2">
    <name type="scientific">Rhizocola hellebori</name>
    <dbReference type="NCBI Taxonomy" id="1392758"/>
    <lineage>
        <taxon>Bacteria</taxon>
        <taxon>Bacillati</taxon>
        <taxon>Actinomycetota</taxon>
        <taxon>Actinomycetes</taxon>
        <taxon>Micromonosporales</taxon>
        <taxon>Micromonosporaceae</taxon>
        <taxon>Rhizocola</taxon>
    </lineage>
</organism>
<evidence type="ECO:0000313" key="1">
    <source>
        <dbReference type="EMBL" id="GIH03615.1"/>
    </source>
</evidence>
<dbReference type="Gene3D" id="2.130.10.10">
    <property type="entry name" value="YVTN repeat-like/Quinoprotein amine dehydrogenase"/>
    <property type="match status" value="2"/>
</dbReference>